<feature type="non-terminal residue" evidence="1">
    <location>
        <position position="1"/>
    </location>
</feature>
<gene>
    <name evidence="1" type="primary">Nfu_g_1_002263</name>
</gene>
<organism evidence="1">
    <name type="scientific">Nothobranchius pienaari</name>
    <dbReference type="NCBI Taxonomy" id="704102"/>
    <lineage>
        <taxon>Eukaryota</taxon>
        <taxon>Metazoa</taxon>
        <taxon>Chordata</taxon>
        <taxon>Craniata</taxon>
        <taxon>Vertebrata</taxon>
        <taxon>Euteleostomi</taxon>
        <taxon>Actinopterygii</taxon>
        <taxon>Neopterygii</taxon>
        <taxon>Teleostei</taxon>
        <taxon>Neoteleostei</taxon>
        <taxon>Acanthomorphata</taxon>
        <taxon>Ovalentaria</taxon>
        <taxon>Atherinomorphae</taxon>
        <taxon>Cyprinodontiformes</taxon>
        <taxon>Nothobranchiidae</taxon>
        <taxon>Nothobranchius</taxon>
    </lineage>
</organism>
<dbReference type="EMBL" id="HAEG01004450">
    <property type="protein sequence ID" value="SBR71671.1"/>
    <property type="molecule type" value="Transcribed_RNA"/>
</dbReference>
<name>A0A1A8NRM8_9TELE</name>
<dbReference type="AlphaFoldDB" id="A0A1A8NRM8"/>
<reference evidence="1" key="2">
    <citation type="submission" date="2016-06" db="EMBL/GenBank/DDBJ databases">
        <title>The genome of a short-lived fish provides insights into sex chromosome evolution and the genetic control of aging.</title>
        <authorList>
            <person name="Reichwald K."/>
            <person name="Felder M."/>
            <person name="Petzold A."/>
            <person name="Koch P."/>
            <person name="Groth M."/>
            <person name="Platzer M."/>
        </authorList>
    </citation>
    <scope>NUCLEOTIDE SEQUENCE</scope>
    <source>
        <tissue evidence="1">Brain</tissue>
    </source>
</reference>
<reference evidence="1" key="1">
    <citation type="submission" date="2016-05" db="EMBL/GenBank/DDBJ databases">
        <authorList>
            <person name="Lavstsen T."/>
            <person name="Jespersen J.S."/>
        </authorList>
    </citation>
    <scope>NUCLEOTIDE SEQUENCE</scope>
    <source>
        <tissue evidence="1">Brain</tissue>
    </source>
</reference>
<evidence type="ECO:0000313" key="1">
    <source>
        <dbReference type="EMBL" id="SBR71671.1"/>
    </source>
</evidence>
<protein>
    <submittedName>
        <fullName evidence="1">Uncharacterized protein</fullName>
    </submittedName>
</protein>
<proteinExistence type="predicted"/>
<feature type="non-terminal residue" evidence="1">
    <location>
        <position position="101"/>
    </location>
</feature>
<sequence>THTHTHTGPSKYQHLGFLHINKNSDVFERVCVCVCGLYRCSRVQDSGRINQQYAERAHRRNPCRQPELFFSSPLSILYLPEPHTHTHSDTVPAGETSAHYL</sequence>
<accession>A0A1A8NRM8</accession>